<gene>
    <name evidence="2" type="ORF">ACFSKQ_15975</name>
</gene>
<dbReference type="Proteomes" id="UP001597371">
    <property type="component" value="Unassembled WGS sequence"/>
</dbReference>
<dbReference type="EMBL" id="JBHUIJ010000022">
    <property type="protein sequence ID" value="MFD2238951.1"/>
    <property type="molecule type" value="Genomic_DNA"/>
</dbReference>
<dbReference type="RefSeq" id="WP_209737390.1">
    <property type="nucleotide sequence ID" value="NZ_CP072611.1"/>
</dbReference>
<reference evidence="3" key="1">
    <citation type="journal article" date="2019" name="Int. J. Syst. Evol. Microbiol.">
        <title>The Global Catalogue of Microorganisms (GCM) 10K type strain sequencing project: providing services to taxonomists for standard genome sequencing and annotation.</title>
        <authorList>
            <consortium name="The Broad Institute Genomics Platform"/>
            <consortium name="The Broad Institute Genome Sequencing Center for Infectious Disease"/>
            <person name="Wu L."/>
            <person name="Ma J."/>
        </authorList>
    </citation>
    <scope>NUCLEOTIDE SEQUENCE [LARGE SCALE GENOMIC DNA]</scope>
    <source>
        <strain evidence="3">ZS-35-S2</strain>
    </source>
</reference>
<dbReference type="Pfam" id="PF03437">
    <property type="entry name" value="BtpA"/>
    <property type="match status" value="1"/>
</dbReference>
<sequence length="274" mass="29277">MPSQKLFQETPQVIAALHLPDFAQNRHRSLSWYEDYVVANATIFAKAGIPWLKLQDTTRTAGGASPETLAMTAALGRLLRREVPQIGMGIIVDAHDPLAALAIAHAAGADFVRLKVFVGGAMTAQGPRYGLGAEAVQYRAVLERTDIAILADVHDRTAVPMSSESQVFAAEWACKSGADGLIITGDSFPDSLHRIAAVRDRGLARPILIGGSVTAHNVAEALTVADGAIVSTALMRRDAGEGEIVKWDLDLCHRFMEAARGASSTERKPFRATA</sequence>
<name>A0ABW5CQS1_9HYPH</name>
<dbReference type="PIRSF" id="PIRSF005956">
    <property type="entry name" value="BtpA"/>
    <property type="match status" value="1"/>
</dbReference>
<evidence type="ECO:0000313" key="3">
    <source>
        <dbReference type="Proteomes" id="UP001597371"/>
    </source>
</evidence>
<keyword evidence="3" id="KW-1185">Reference proteome</keyword>
<evidence type="ECO:0000256" key="1">
    <source>
        <dbReference type="ARBA" id="ARBA00006007"/>
    </source>
</evidence>
<comment type="caution">
    <text evidence="2">The sequence shown here is derived from an EMBL/GenBank/DDBJ whole genome shotgun (WGS) entry which is preliminary data.</text>
</comment>
<protein>
    <submittedName>
        <fullName evidence="2">BtpA/SgcQ family protein</fullName>
    </submittedName>
</protein>
<dbReference type="SUPFAM" id="SSF51366">
    <property type="entry name" value="Ribulose-phoshate binding barrel"/>
    <property type="match status" value="1"/>
</dbReference>
<accession>A0ABW5CQS1</accession>
<dbReference type="InterPro" id="IPR005137">
    <property type="entry name" value="BtpA"/>
</dbReference>
<dbReference type="InterPro" id="IPR011060">
    <property type="entry name" value="RibuloseP-bd_barrel"/>
</dbReference>
<evidence type="ECO:0000313" key="2">
    <source>
        <dbReference type="EMBL" id="MFD2238951.1"/>
    </source>
</evidence>
<dbReference type="PANTHER" id="PTHR21381:SF3">
    <property type="entry name" value="SGC REGION PROTEIN SGCQ-RELATED"/>
    <property type="match status" value="1"/>
</dbReference>
<organism evidence="2 3">
    <name type="scientific">Aureimonas populi</name>
    <dbReference type="NCBI Taxonomy" id="1701758"/>
    <lineage>
        <taxon>Bacteria</taxon>
        <taxon>Pseudomonadati</taxon>
        <taxon>Pseudomonadota</taxon>
        <taxon>Alphaproteobacteria</taxon>
        <taxon>Hyphomicrobiales</taxon>
        <taxon>Aurantimonadaceae</taxon>
        <taxon>Aureimonas</taxon>
    </lineage>
</organism>
<proteinExistence type="inferred from homology"/>
<comment type="similarity">
    <text evidence="1">Belongs to the BtpA family.</text>
</comment>
<dbReference type="PANTHER" id="PTHR21381">
    <property type="entry name" value="ZGC:162297"/>
    <property type="match status" value="1"/>
</dbReference>